<protein>
    <submittedName>
        <fullName evidence="2">Uncharacterized protein</fullName>
    </submittedName>
</protein>
<name>A0A4U8UM81_STECR</name>
<gene>
    <name evidence="2" type="ORF">L596_001044</name>
</gene>
<dbReference type="EMBL" id="AZBU02000001">
    <property type="protein sequence ID" value="TMS33285.1"/>
    <property type="molecule type" value="Genomic_DNA"/>
</dbReference>
<dbReference type="AlphaFoldDB" id="A0A4U8UM81"/>
<reference evidence="2 3" key="1">
    <citation type="journal article" date="2015" name="Genome Biol.">
        <title>Comparative genomics of Steinernema reveals deeply conserved gene regulatory networks.</title>
        <authorList>
            <person name="Dillman A.R."/>
            <person name="Macchietto M."/>
            <person name="Porter C.F."/>
            <person name="Rogers A."/>
            <person name="Williams B."/>
            <person name="Antoshechkin I."/>
            <person name="Lee M.M."/>
            <person name="Goodwin Z."/>
            <person name="Lu X."/>
            <person name="Lewis E.E."/>
            <person name="Goodrich-Blair H."/>
            <person name="Stock S.P."/>
            <person name="Adams B.J."/>
            <person name="Sternberg P.W."/>
            <person name="Mortazavi A."/>
        </authorList>
    </citation>
    <scope>NUCLEOTIDE SEQUENCE [LARGE SCALE GENOMIC DNA]</scope>
    <source>
        <strain evidence="2 3">ALL</strain>
    </source>
</reference>
<sequence length="291" mass="33957">MRQVILDVRILADHKKSKIQPFLSLETTSESPNQAVKLPVLHLDPFDGDMAEWLAFKTTFLKYHVNMGDHEKYLQLLRKEPLMIAKSFSQDREPLKLVMEELDLRYGDTKEVKRHLRKRSEAYHKKSDAWQQQRELVDEIRCTYTQIKGMDSGYDGKAICEMILEKFPAYTQKAVLEKLGGEFTDVMTLLTTLNSVIKLNVRIANGIGDLNNKHNRFWRPGRDSHQSRYSGKTKSSQRGQEYGSDDHDRKPAMRSQFGQYNRDKCLFCEDNNKPENCMKVTDLAHRNQKKK</sequence>
<evidence type="ECO:0000256" key="1">
    <source>
        <dbReference type="SAM" id="MobiDB-lite"/>
    </source>
</evidence>
<organism evidence="2 3">
    <name type="scientific">Steinernema carpocapsae</name>
    <name type="common">Entomopathogenic nematode</name>
    <dbReference type="NCBI Taxonomy" id="34508"/>
    <lineage>
        <taxon>Eukaryota</taxon>
        <taxon>Metazoa</taxon>
        <taxon>Ecdysozoa</taxon>
        <taxon>Nematoda</taxon>
        <taxon>Chromadorea</taxon>
        <taxon>Rhabditida</taxon>
        <taxon>Tylenchina</taxon>
        <taxon>Panagrolaimomorpha</taxon>
        <taxon>Strongyloidoidea</taxon>
        <taxon>Steinernematidae</taxon>
        <taxon>Steinernema</taxon>
    </lineage>
</organism>
<proteinExistence type="predicted"/>
<accession>A0A4U8UM81</accession>
<comment type="caution">
    <text evidence="2">The sequence shown here is derived from an EMBL/GenBank/DDBJ whole genome shotgun (WGS) entry which is preliminary data.</text>
</comment>
<dbReference type="Proteomes" id="UP000298663">
    <property type="component" value="Chromosome X"/>
</dbReference>
<evidence type="ECO:0000313" key="3">
    <source>
        <dbReference type="Proteomes" id="UP000298663"/>
    </source>
</evidence>
<keyword evidence="3" id="KW-1185">Reference proteome</keyword>
<feature type="region of interest" description="Disordered" evidence="1">
    <location>
        <begin position="217"/>
        <end position="256"/>
    </location>
</feature>
<dbReference type="InterPro" id="IPR005312">
    <property type="entry name" value="DUF1759"/>
</dbReference>
<evidence type="ECO:0000313" key="2">
    <source>
        <dbReference type="EMBL" id="TMS33285.1"/>
    </source>
</evidence>
<feature type="compositionally biased region" description="Polar residues" evidence="1">
    <location>
        <begin position="227"/>
        <end position="239"/>
    </location>
</feature>
<reference evidence="2 3" key="2">
    <citation type="journal article" date="2019" name="G3 (Bethesda)">
        <title>Hybrid Assembly of the Genome of the Entomopathogenic Nematode Steinernema carpocapsae Identifies the X-Chromosome.</title>
        <authorList>
            <person name="Serra L."/>
            <person name="Macchietto M."/>
            <person name="Macias-Munoz A."/>
            <person name="McGill C.J."/>
            <person name="Rodriguez I.M."/>
            <person name="Rodriguez B."/>
            <person name="Murad R."/>
            <person name="Mortazavi A."/>
        </authorList>
    </citation>
    <scope>NUCLEOTIDE SEQUENCE [LARGE SCALE GENOMIC DNA]</scope>
    <source>
        <strain evidence="2 3">ALL</strain>
    </source>
</reference>
<dbReference type="Pfam" id="PF03564">
    <property type="entry name" value="DUF1759"/>
    <property type="match status" value="1"/>
</dbReference>
<dbReference type="EMBL" id="CM016762">
    <property type="protein sequence ID" value="TMS33285.1"/>
    <property type="molecule type" value="Genomic_DNA"/>
</dbReference>